<evidence type="ECO:0000313" key="3">
    <source>
        <dbReference type="Proteomes" id="UP000504603"/>
    </source>
</evidence>
<dbReference type="Proteomes" id="UP000504603">
    <property type="component" value="Unplaced"/>
</dbReference>
<feature type="chain" id="PRO_5027044446" evidence="2">
    <location>
        <begin position="23"/>
        <end position="122"/>
    </location>
</feature>
<keyword evidence="3" id="KW-1185">Reference proteome</keyword>
<keyword evidence="1 2" id="KW-0732">Signal</keyword>
<evidence type="ECO:0000313" key="4">
    <source>
        <dbReference type="RefSeq" id="XP_022137438.1"/>
    </source>
</evidence>
<dbReference type="GO" id="GO:0001709">
    <property type="term" value="P:cell fate determination"/>
    <property type="evidence" value="ECO:0007669"/>
    <property type="project" value="TreeGrafter"/>
</dbReference>
<dbReference type="AlphaFoldDB" id="A0A6J1CAC8"/>
<dbReference type="GeneID" id="111008881"/>
<sequence length="122" mass="13171">MAVSMKLFCVLVLFSLLYKGNCQCSVGNIKVSQSPTGSQVLGKTQWRVTISNNCGCSQLSILLDCVGYQTVENVDPAILNSAANVCLFNSGRPLLKSAPISFTYAWDNPYPFTPLSSTTYCG</sequence>
<feature type="signal peptide" evidence="2">
    <location>
        <begin position="1"/>
        <end position="22"/>
    </location>
</feature>
<dbReference type="PANTHER" id="PTHR33184">
    <property type="entry name" value="PROTEIN TAPETUM DETERMINANT 1-LIKE-RELATED"/>
    <property type="match status" value="1"/>
</dbReference>
<reference evidence="4" key="1">
    <citation type="submission" date="2025-08" db="UniProtKB">
        <authorList>
            <consortium name="RefSeq"/>
        </authorList>
    </citation>
    <scope>IDENTIFICATION</scope>
    <source>
        <strain evidence="4">OHB3-1</strain>
    </source>
</reference>
<accession>A0A6J1CAC8</accession>
<dbReference type="InterPro" id="IPR040361">
    <property type="entry name" value="TPD1"/>
</dbReference>
<dbReference type="Pfam" id="PF24068">
    <property type="entry name" value="TPD1_C"/>
    <property type="match status" value="1"/>
</dbReference>
<dbReference type="PANTHER" id="PTHR33184:SF72">
    <property type="entry name" value="BETA-1,3-N-ACETYLGLUCOSAMINYLTRANSFERASE FAMILY PROTEIN"/>
    <property type="match status" value="1"/>
</dbReference>
<gene>
    <name evidence="4" type="primary">LOC111008881</name>
</gene>
<evidence type="ECO:0000256" key="1">
    <source>
        <dbReference type="ARBA" id="ARBA00022729"/>
    </source>
</evidence>
<dbReference type="RefSeq" id="XP_022137438.1">
    <property type="nucleotide sequence ID" value="XM_022281746.1"/>
</dbReference>
<evidence type="ECO:0000256" key="2">
    <source>
        <dbReference type="SAM" id="SignalP"/>
    </source>
</evidence>
<name>A0A6J1CAC8_MOMCH</name>
<proteinExistence type="predicted"/>
<dbReference type="KEGG" id="mcha:111008881"/>
<organism evidence="3 4">
    <name type="scientific">Momordica charantia</name>
    <name type="common">Bitter gourd</name>
    <name type="synonym">Balsam pear</name>
    <dbReference type="NCBI Taxonomy" id="3673"/>
    <lineage>
        <taxon>Eukaryota</taxon>
        <taxon>Viridiplantae</taxon>
        <taxon>Streptophyta</taxon>
        <taxon>Embryophyta</taxon>
        <taxon>Tracheophyta</taxon>
        <taxon>Spermatophyta</taxon>
        <taxon>Magnoliopsida</taxon>
        <taxon>eudicotyledons</taxon>
        <taxon>Gunneridae</taxon>
        <taxon>Pentapetalae</taxon>
        <taxon>rosids</taxon>
        <taxon>fabids</taxon>
        <taxon>Cucurbitales</taxon>
        <taxon>Cucurbitaceae</taxon>
        <taxon>Momordiceae</taxon>
        <taxon>Momordica</taxon>
    </lineage>
</organism>
<dbReference type="OrthoDB" id="603213at2759"/>
<protein>
    <submittedName>
        <fullName evidence="4">Uncharacterized protein LOC111008881 isoform X1</fullName>
    </submittedName>
</protein>